<protein>
    <submittedName>
        <fullName evidence="1">Cell wall anchor protein</fullName>
    </submittedName>
</protein>
<dbReference type="EMBL" id="JARSBN010000009">
    <property type="protein sequence ID" value="MDG4717070.1"/>
    <property type="molecule type" value="Genomic_DNA"/>
</dbReference>
<evidence type="ECO:0000313" key="2">
    <source>
        <dbReference type="Proteomes" id="UP001529085"/>
    </source>
</evidence>
<dbReference type="Proteomes" id="UP001529085">
    <property type="component" value="Unassembled WGS sequence"/>
</dbReference>
<organism evidence="1 2">
    <name type="scientific">Winogradskyella marincola</name>
    <dbReference type="NCBI Taxonomy" id="3037795"/>
    <lineage>
        <taxon>Bacteria</taxon>
        <taxon>Pseudomonadati</taxon>
        <taxon>Bacteroidota</taxon>
        <taxon>Flavobacteriia</taxon>
        <taxon>Flavobacteriales</taxon>
        <taxon>Flavobacteriaceae</taxon>
        <taxon>Winogradskyella</taxon>
    </lineage>
</organism>
<name>A0ABT6G4V3_9FLAO</name>
<evidence type="ECO:0000313" key="1">
    <source>
        <dbReference type="EMBL" id="MDG4717070.1"/>
    </source>
</evidence>
<reference evidence="1 2" key="1">
    <citation type="submission" date="2023-03" db="EMBL/GenBank/DDBJ databases">
        <title>Strain YYF002 represents a novel species in the genus Winogradskyella isolated from seawater.</title>
        <authorList>
            <person name="Fu Z.-Y."/>
        </authorList>
    </citation>
    <scope>NUCLEOTIDE SEQUENCE [LARGE SCALE GENOMIC DNA]</scope>
    <source>
        <strain evidence="1 2">YYF002</strain>
    </source>
</reference>
<gene>
    <name evidence="1" type="ORF">P7122_14380</name>
</gene>
<keyword evidence="2" id="KW-1185">Reference proteome</keyword>
<sequence>MSYSQVGIGTTEPDPSSILELNSTSQGLLTPRMTTALRTAIDSPAEGLIVYDTDQSSFYYYSSGSWIPLEGADIRNNYKLVKSVADLSEELDAGGGSEYLLNTNFLYEINGEVAFDFPINLNGAYVEGRDTGSDIIVNASGSTLFTGSNGGNLKTLRIDAGDQEVFNITGSGSQSVVAYTLIINNASSLGTLSNLYAVLFDILQVVNTDDGLTASDMTSFFMDKIFWTDSNTGTFLTLLGSFNNLQIANGRIVSNAGEVGIDVSSNPTINVSASISKISFDGEGTRVNGYTNGTYNGYNFTTDYFIESPGIPRETDDNATGNIVLNAAYGSGIYTNFTGTGTASRRKINGATSSDDLFRFSASGNNRIVYEGRKTRRFTINASLSFRGDTNNDIFVFYIAKGNSGNATATVDENTKVYREIGSNFDVGAVSITGSIELSTGDYIEVWAERLLGSGDLLVASMNMVAR</sequence>
<accession>A0ABT6G4V3</accession>
<proteinExistence type="predicted"/>
<dbReference type="RefSeq" id="WP_278006492.1">
    <property type="nucleotide sequence ID" value="NZ_JARSBN010000009.1"/>
</dbReference>
<comment type="caution">
    <text evidence="1">The sequence shown here is derived from an EMBL/GenBank/DDBJ whole genome shotgun (WGS) entry which is preliminary data.</text>
</comment>